<evidence type="ECO:0000256" key="1">
    <source>
        <dbReference type="ARBA" id="ARBA00022837"/>
    </source>
</evidence>
<proteinExistence type="predicted"/>
<dbReference type="InterPro" id="IPR002048">
    <property type="entry name" value="EF_hand_dom"/>
</dbReference>
<dbReference type="SUPFAM" id="SSF47473">
    <property type="entry name" value="EF-hand"/>
    <property type="match status" value="1"/>
</dbReference>
<evidence type="ECO:0000313" key="3">
    <source>
        <dbReference type="EMBL" id="KAJ0187697.1"/>
    </source>
</evidence>
<dbReference type="InterPro" id="IPR018247">
    <property type="entry name" value="EF_Hand_1_Ca_BS"/>
</dbReference>
<evidence type="ECO:0000313" key="4">
    <source>
        <dbReference type="Proteomes" id="UP000235145"/>
    </source>
</evidence>
<reference evidence="3 4" key="1">
    <citation type="journal article" date="2017" name="Nat. Commun.">
        <title>Genome assembly with in vitro proximity ligation data and whole-genome triplication in lettuce.</title>
        <authorList>
            <person name="Reyes-Chin-Wo S."/>
            <person name="Wang Z."/>
            <person name="Yang X."/>
            <person name="Kozik A."/>
            <person name="Arikit S."/>
            <person name="Song C."/>
            <person name="Xia L."/>
            <person name="Froenicke L."/>
            <person name="Lavelle D.O."/>
            <person name="Truco M.J."/>
            <person name="Xia R."/>
            <person name="Zhu S."/>
            <person name="Xu C."/>
            <person name="Xu H."/>
            <person name="Xu X."/>
            <person name="Cox K."/>
            <person name="Korf I."/>
            <person name="Meyers B.C."/>
            <person name="Michelmore R.W."/>
        </authorList>
    </citation>
    <scope>NUCLEOTIDE SEQUENCE [LARGE SCALE GENOMIC DNA]</scope>
    <source>
        <strain evidence="4">cv. Salinas</strain>
        <tissue evidence="3">Seedlings</tissue>
    </source>
</reference>
<comment type="caution">
    <text evidence="3">The sequence shown here is derived from an EMBL/GenBank/DDBJ whole genome shotgun (WGS) entry which is preliminary data.</text>
</comment>
<evidence type="ECO:0000259" key="2">
    <source>
        <dbReference type="PROSITE" id="PS50222"/>
    </source>
</evidence>
<dbReference type="AlphaFoldDB" id="A0A9R1WW69"/>
<keyword evidence="1" id="KW-0106">Calcium</keyword>
<dbReference type="Pfam" id="PF13202">
    <property type="entry name" value="EF-hand_5"/>
    <property type="match status" value="1"/>
</dbReference>
<dbReference type="GO" id="GO:0005509">
    <property type="term" value="F:calcium ion binding"/>
    <property type="evidence" value="ECO:0007669"/>
    <property type="project" value="InterPro"/>
</dbReference>
<dbReference type="PROSITE" id="PS50222">
    <property type="entry name" value="EF_HAND_2"/>
    <property type="match status" value="1"/>
</dbReference>
<dbReference type="EMBL" id="NBSK02000009">
    <property type="protein sequence ID" value="KAJ0187697.1"/>
    <property type="molecule type" value="Genomic_DNA"/>
</dbReference>
<keyword evidence="4" id="KW-1185">Reference proteome</keyword>
<dbReference type="PROSITE" id="PS00018">
    <property type="entry name" value="EF_HAND_1"/>
    <property type="match status" value="1"/>
</dbReference>
<dbReference type="Gene3D" id="1.10.238.10">
    <property type="entry name" value="EF-hand"/>
    <property type="match status" value="1"/>
</dbReference>
<name>A0A9R1WW69_LACSA</name>
<gene>
    <name evidence="3" type="ORF">LSAT_V11C900473840</name>
</gene>
<accession>A0A9R1WW69</accession>
<organism evidence="3 4">
    <name type="scientific">Lactuca sativa</name>
    <name type="common">Garden lettuce</name>
    <dbReference type="NCBI Taxonomy" id="4236"/>
    <lineage>
        <taxon>Eukaryota</taxon>
        <taxon>Viridiplantae</taxon>
        <taxon>Streptophyta</taxon>
        <taxon>Embryophyta</taxon>
        <taxon>Tracheophyta</taxon>
        <taxon>Spermatophyta</taxon>
        <taxon>Magnoliopsida</taxon>
        <taxon>eudicotyledons</taxon>
        <taxon>Gunneridae</taxon>
        <taxon>Pentapetalae</taxon>
        <taxon>asterids</taxon>
        <taxon>campanulids</taxon>
        <taxon>Asterales</taxon>
        <taxon>Asteraceae</taxon>
        <taxon>Cichorioideae</taxon>
        <taxon>Cichorieae</taxon>
        <taxon>Lactucinae</taxon>
        <taxon>Lactuca</taxon>
    </lineage>
</organism>
<sequence>MASSAIKHVGDHHRRPSSARDLPAGCCNLLKGQGPVTIEHVLLVLKVTKDEKESRFWGLFNFFDTSKAGYLDFVQIGVGLSVMQILTDYKYVKELLRVCDANRDGRVDYQEFRRYMDDKKLELYRIFQAIDVKHNGCILSEELYDTLVKAGIVFLPQAFPVTASFVISLLDQMKTKDWRSLFPSPIELLISAEILQIVVSNSMLFRHESLQRGRRR</sequence>
<feature type="domain" description="EF-hand" evidence="2">
    <location>
        <begin position="87"/>
        <end position="122"/>
    </location>
</feature>
<dbReference type="InterPro" id="IPR011992">
    <property type="entry name" value="EF-hand-dom_pair"/>
</dbReference>
<protein>
    <recommendedName>
        <fullName evidence="2">EF-hand domain-containing protein</fullName>
    </recommendedName>
</protein>
<dbReference type="SMART" id="SM00054">
    <property type="entry name" value="EFh"/>
    <property type="match status" value="2"/>
</dbReference>
<dbReference type="Proteomes" id="UP000235145">
    <property type="component" value="Unassembled WGS sequence"/>
</dbReference>